<sequence length="599" mass="61026">MACVVQALWCGLTEADCRAILAALPVAASNGAAAQTVMFIPPPAPVTVAAAPAVAAPVAFAAEPVPGPAPAAPAAAPAPTARPAERVVKVEPHSGACAAHLAPPAAPAATASPITALAAAAAAAPAPTASSVAQYVQLGLAPAASAAAAGAPFAAPHEAARREPAVATPLAADCGAGQLGGGGGGSGCAHGGSGRNDLDWVQPLDPRRSRSQPEPEAEPASEAMCQQLQASVSAPHGPPHEYEAMLQAGDWAGGGRPLRRWPAAPPQQQPQPQHTMPSEQQPQQQPPRPSQQQPQQQPQRAGRLLQQQQQQPSWKQKHLSQQQQRPRQQQPQQQRQQKQRQQQQQASAASQPMPYWAVPSSSEVTDPPPKRARGLEPEPQLYGIVQQVSHGGLAPSPYVSSLNPAATAATHTAAACGPQPHSASHAPSPQQGSHGVRVALPQFDSFADAAAAACGSQLGNPAPALHLGLDSHAGGAVPPQPSSHAAAAAADTSRGHQRAGGGHGGNGSGTWPQHWGATLHTAHGRGADPGTGRHKRKAGTAPEGRKADLTVLSAFEGPGGAKIPKAVANFAMKHNLCLVCMSPDHQRLDCPRMRSDAAA</sequence>
<name>A0A2J8AIH8_9CHLO</name>
<feature type="compositionally biased region" description="Low complexity" evidence="1">
    <location>
        <begin position="290"/>
        <end position="312"/>
    </location>
</feature>
<feature type="compositionally biased region" description="Low complexity" evidence="1">
    <location>
        <begin position="214"/>
        <end position="223"/>
    </location>
</feature>
<keyword evidence="3" id="KW-1185">Reference proteome</keyword>
<evidence type="ECO:0000313" key="3">
    <source>
        <dbReference type="Proteomes" id="UP000236333"/>
    </source>
</evidence>
<feature type="region of interest" description="Disordered" evidence="1">
    <location>
        <begin position="469"/>
        <end position="545"/>
    </location>
</feature>
<feature type="compositionally biased region" description="Gly residues" evidence="1">
    <location>
        <begin position="498"/>
        <end position="508"/>
    </location>
</feature>
<feature type="compositionally biased region" description="Low complexity" evidence="1">
    <location>
        <begin position="320"/>
        <end position="352"/>
    </location>
</feature>
<dbReference type="AlphaFoldDB" id="A0A2J8AIH8"/>
<gene>
    <name evidence="2" type="ORF">TSOC_000818</name>
</gene>
<feature type="region of interest" description="Disordered" evidence="1">
    <location>
        <begin position="411"/>
        <end position="435"/>
    </location>
</feature>
<feature type="compositionally biased region" description="Gly residues" evidence="1">
    <location>
        <begin position="182"/>
        <end position="194"/>
    </location>
</feature>
<dbReference type="Proteomes" id="UP000236333">
    <property type="component" value="Unassembled WGS sequence"/>
</dbReference>
<protein>
    <submittedName>
        <fullName evidence="2">Uncharacterized protein</fullName>
    </submittedName>
</protein>
<feature type="region of interest" description="Disordered" evidence="1">
    <location>
        <begin position="250"/>
        <end position="376"/>
    </location>
</feature>
<dbReference type="EMBL" id="PGGS01000011">
    <property type="protein sequence ID" value="PNH12324.1"/>
    <property type="molecule type" value="Genomic_DNA"/>
</dbReference>
<proteinExistence type="predicted"/>
<feature type="region of interest" description="Disordered" evidence="1">
    <location>
        <begin position="182"/>
        <end position="224"/>
    </location>
</feature>
<organism evidence="2 3">
    <name type="scientific">Tetrabaena socialis</name>
    <dbReference type="NCBI Taxonomy" id="47790"/>
    <lineage>
        <taxon>Eukaryota</taxon>
        <taxon>Viridiplantae</taxon>
        <taxon>Chlorophyta</taxon>
        <taxon>core chlorophytes</taxon>
        <taxon>Chlorophyceae</taxon>
        <taxon>CS clade</taxon>
        <taxon>Chlamydomonadales</taxon>
        <taxon>Tetrabaenaceae</taxon>
        <taxon>Tetrabaena</taxon>
    </lineage>
</organism>
<feature type="compositionally biased region" description="Low complexity" evidence="1">
    <location>
        <begin position="411"/>
        <end position="431"/>
    </location>
</feature>
<reference evidence="2 3" key="1">
    <citation type="journal article" date="2017" name="Mol. Biol. Evol.">
        <title>The 4-celled Tetrabaena socialis nuclear genome reveals the essential components for genetic control of cell number at the origin of multicellularity in the volvocine lineage.</title>
        <authorList>
            <person name="Featherston J."/>
            <person name="Arakaki Y."/>
            <person name="Hanschen E.R."/>
            <person name="Ferris P.J."/>
            <person name="Michod R.E."/>
            <person name="Olson B.J.S.C."/>
            <person name="Nozaki H."/>
            <person name="Durand P.M."/>
        </authorList>
    </citation>
    <scope>NUCLEOTIDE SEQUENCE [LARGE SCALE GENOMIC DNA]</scope>
    <source>
        <strain evidence="2 3">NIES-571</strain>
    </source>
</reference>
<evidence type="ECO:0000256" key="1">
    <source>
        <dbReference type="SAM" id="MobiDB-lite"/>
    </source>
</evidence>
<comment type="caution">
    <text evidence="2">The sequence shown here is derived from an EMBL/GenBank/DDBJ whole genome shotgun (WGS) entry which is preliminary data.</text>
</comment>
<accession>A0A2J8AIH8</accession>
<evidence type="ECO:0000313" key="2">
    <source>
        <dbReference type="EMBL" id="PNH12324.1"/>
    </source>
</evidence>